<accession>A0ABW3M0V3</accession>
<comment type="caution">
    <text evidence="1">The sequence shown here is derived from an EMBL/GenBank/DDBJ whole genome shotgun (WGS) entry which is preliminary data.</text>
</comment>
<dbReference type="Gene3D" id="3.30.70.1230">
    <property type="entry name" value="Nucleotide cyclase"/>
    <property type="match status" value="1"/>
</dbReference>
<keyword evidence="2" id="KW-1185">Reference proteome</keyword>
<dbReference type="EMBL" id="JBHTIS010000012">
    <property type="protein sequence ID" value="MFD1044207.1"/>
    <property type="molecule type" value="Genomic_DNA"/>
</dbReference>
<dbReference type="SUPFAM" id="SSF55073">
    <property type="entry name" value="Nucleotide cyclase"/>
    <property type="match status" value="1"/>
</dbReference>
<reference evidence="2" key="1">
    <citation type="journal article" date="2019" name="Int. J. Syst. Evol. Microbiol.">
        <title>The Global Catalogue of Microorganisms (GCM) 10K type strain sequencing project: providing services to taxonomists for standard genome sequencing and annotation.</title>
        <authorList>
            <consortium name="The Broad Institute Genomics Platform"/>
            <consortium name="The Broad Institute Genome Sequencing Center for Infectious Disease"/>
            <person name="Wu L."/>
            <person name="Ma J."/>
        </authorList>
    </citation>
    <scope>NUCLEOTIDE SEQUENCE [LARGE SCALE GENOMIC DNA]</scope>
    <source>
        <strain evidence="2">JCM 31486</strain>
    </source>
</reference>
<dbReference type="InterPro" id="IPR029787">
    <property type="entry name" value="Nucleotide_cyclase"/>
</dbReference>
<evidence type="ECO:0008006" key="3">
    <source>
        <dbReference type="Google" id="ProtNLM"/>
    </source>
</evidence>
<protein>
    <recommendedName>
        <fullName evidence="3">Guanylate cyclase domain-containing protein</fullName>
    </recommendedName>
</protein>
<name>A0ABW3M0V3_9PSEU</name>
<evidence type="ECO:0000313" key="2">
    <source>
        <dbReference type="Proteomes" id="UP001597045"/>
    </source>
</evidence>
<sequence length="180" mass="20336">MDIEDSTSRTDAAKAQLRSLMYDMVEKALHSSGIGRRHHDPLVDRGDGVLALIRPVDQAPMALLLTSVIPVLATTLRQHDIQHPDQFLRLRVAVHAGEINYDRRGCFGEALDITFRLLDAPVVKRELRQIVSPMVVVVSEEVYRSVVRHGHEGINEDSYLPRTNVLVGGRHYRGWIRTDD</sequence>
<gene>
    <name evidence="1" type="ORF">ACFQ1S_00650</name>
</gene>
<dbReference type="Proteomes" id="UP001597045">
    <property type="component" value="Unassembled WGS sequence"/>
</dbReference>
<proteinExistence type="predicted"/>
<evidence type="ECO:0000313" key="1">
    <source>
        <dbReference type="EMBL" id="MFD1044207.1"/>
    </source>
</evidence>
<organism evidence="1 2">
    <name type="scientific">Kibdelosporangium lantanae</name>
    <dbReference type="NCBI Taxonomy" id="1497396"/>
    <lineage>
        <taxon>Bacteria</taxon>
        <taxon>Bacillati</taxon>
        <taxon>Actinomycetota</taxon>
        <taxon>Actinomycetes</taxon>
        <taxon>Pseudonocardiales</taxon>
        <taxon>Pseudonocardiaceae</taxon>
        <taxon>Kibdelosporangium</taxon>
    </lineage>
</organism>